<evidence type="ECO:0000313" key="2">
    <source>
        <dbReference type="Proteomes" id="UP000246018"/>
    </source>
</evidence>
<protein>
    <submittedName>
        <fullName evidence="1">Uncharacterized protein</fullName>
    </submittedName>
</protein>
<accession>A0A2T8F4J3</accession>
<keyword evidence="2" id="KW-1185">Reference proteome</keyword>
<gene>
    <name evidence="1" type="ORF">DDE18_22075</name>
</gene>
<dbReference type="EMBL" id="QDGZ01000017">
    <property type="protein sequence ID" value="PVG80635.1"/>
    <property type="molecule type" value="Genomic_DNA"/>
</dbReference>
<proteinExistence type="predicted"/>
<dbReference type="RefSeq" id="WP_133241312.1">
    <property type="nucleotide sequence ID" value="NZ_QDGZ01000017.1"/>
</dbReference>
<comment type="caution">
    <text evidence="1">The sequence shown here is derived from an EMBL/GenBank/DDBJ whole genome shotgun (WGS) entry which is preliminary data.</text>
</comment>
<dbReference type="AlphaFoldDB" id="A0A2T8F4J3"/>
<evidence type="ECO:0000313" key="1">
    <source>
        <dbReference type="EMBL" id="PVG80635.1"/>
    </source>
</evidence>
<organism evidence="1 2">
    <name type="scientific">Nocardioides gansuensis</name>
    <dbReference type="NCBI Taxonomy" id="2138300"/>
    <lineage>
        <taxon>Bacteria</taxon>
        <taxon>Bacillati</taxon>
        <taxon>Actinomycetota</taxon>
        <taxon>Actinomycetes</taxon>
        <taxon>Propionibacteriales</taxon>
        <taxon>Nocardioidaceae</taxon>
        <taxon>Nocardioides</taxon>
    </lineage>
</organism>
<dbReference type="OrthoDB" id="3790883at2"/>
<reference evidence="1 2" key="1">
    <citation type="submission" date="2018-04" db="EMBL/GenBank/DDBJ databases">
        <title>Genome of Nocardioides gansuensis WSJ-1.</title>
        <authorList>
            <person name="Wu S."/>
            <person name="Wang G."/>
        </authorList>
    </citation>
    <scope>NUCLEOTIDE SEQUENCE [LARGE SCALE GENOMIC DNA]</scope>
    <source>
        <strain evidence="1 2">WSJ-1</strain>
    </source>
</reference>
<sequence length="65" mass="6896">MDTSDTTMAAKLRAILLELARREDDSAATEAAAIPYWSPAPPTVLGHRTAAALLRNAADQFLAVS</sequence>
<dbReference type="Proteomes" id="UP000246018">
    <property type="component" value="Unassembled WGS sequence"/>
</dbReference>
<name>A0A2T8F4J3_9ACTN</name>